<keyword evidence="1" id="KW-0472">Membrane</keyword>
<accession>A0A096B2C5</accession>
<dbReference type="PATRIC" id="fig|742738.3.peg.3747"/>
<gene>
    <name evidence="2" type="ORF">HMPREF9460_03639</name>
</gene>
<reference evidence="2 3" key="1">
    <citation type="submission" date="2011-08" db="EMBL/GenBank/DDBJ databases">
        <title>The Genome Sequence of Clostridium orbiscindens 1_3_50AFAA.</title>
        <authorList>
            <consortium name="The Broad Institute Genome Sequencing Platform"/>
            <person name="Earl A."/>
            <person name="Ward D."/>
            <person name="Feldgarden M."/>
            <person name="Gevers D."/>
            <person name="Daigneault M."/>
            <person name="Strauss J."/>
            <person name="Allen-Vercoe E."/>
            <person name="Young S.K."/>
            <person name="Zeng Q."/>
            <person name="Gargeya S."/>
            <person name="Fitzgerald M."/>
            <person name="Haas B."/>
            <person name="Abouelleil A."/>
            <person name="Alvarado L."/>
            <person name="Arachchi H.M."/>
            <person name="Berlin A."/>
            <person name="Brown A."/>
            <person name="Chapman S.B."/>
            <person name="Chen Z."/>
            <person name="Dunbar C."/>
            <person name="Freedman E."/>
            <person name="Gearin G."/>
            <person name="Gellesch M."/>
            <person name="Goldberg J."/>
            <person name="Griggs A."/>
            <person name="Gujja S."/>
            <person name="Heiman D."/>
            <person name="Howarth C."/>
            <person name="Larson L."/>
            <person name="Lui A."/>
            <person name="MacDonald P.J.P."/>
            <person name="Montmayeur A."/>
            <person name="Murphy C."/>
            <person name="Neiman D."/>
            <person name="Pearson M."/>
            <person name="Priest M."/>
            <person name="Roberts A."/>
            <person name="Saif S."/>
            <person name="Shea T."/>
            <person name="Shenoy N."/>
            <person name="Sisk P."/>
            <person name="Stolte C."/>
            <person name="Sykes S."/>
            <person name="Wortman J."/>
            <person name="Nusbaum C."/>
            <person name="Birren B."/>
        </authorList>
    </citation>
    <scope>NUCLEOTIDE SEQUENCE [LARGE SCALE GENOMIC DNA]</scope>
    <source>
        <strain evidence="2 3">1_3_50AFAA</strain>
    </source>
</reference>
<organism evidence="2 3">
    <name type="scientific">Flavonifractor plautii 1_3_50AFAA</name>
    <dbReference type="NCBI Taxonomy" id="742738"/>
    <lineage>
        <taxon>Bacteria</taxon>
        <taxon>Bacillati</taxon>
        <taxon>Bacillota</taxon>
        <taxon>Clostridia</taxon>
        <taxon>Eubacteriales</taxon>
        <taxon>Oscillospiraceae</taxon>
        <taxon>Flavonifractor</taxon>
    </lineage>
</organism>
<keyword evidence="3" id="KW-1185">Reference proteome</keyword>
<feature type="transmembrane region" description="Helical" evidence="1">
    <location>
        <begin position="12"/>
        <end position="42"/>
    </location>
</feature>
<evidence type="ECO:0008006" key="4">
    <source>
        <dbReference type="Google" id="ProtNLM"/>
    </source>
</evidence>
<proteinExistence type="predicted"/>
<dbReference type="RefSeq" id="WP_007490381.1">
    <property type="nucleotide sequence ID" value="NZ_KN174167.1"/>
</dbReference>
<comment type="caution">
    <text evidence="2">The sequence shown here is derived from an EMBL/GenBank/DDBJ whole genome shotgun (WGS) entry which is preliminary data.</text>
</comment>
<feature type="transmembrane region" description="Helical" evidence="1">
    <location>
        <begin position="62"/>
        <end position="89"/>
    </location>
</feature>
<name>A0A096B2C5_FLAPL</name>
<keyword evidence="1" id="KW-0812">Transmembrane</keyword>
<keyword evidence="1" id="KW-1133">Transmembrane helix</keyword>
<evidence type="ECO:0000313" key="3">
    <source>
        <dbReference type="Proteomes" id="UP000029585"/>
    </source>
</evidence>
<dbReference type="Proteomes" id="UP000029585">
    <property type="component" value="Unassembled WGS sequence"/>
</dbReference>
<evidence type="ECO:0000313" key="2">
    <source>
        <dbReference type="EMBL" id="KGF53503.1"/>
    </source>
</evidence>
<protein>
    <recommendedName>
        <fullName evidence="4">DUF4190 domain-containing protein</fullName>
    </recommendedName>
</protein>
<evidence type="ECO:0000256" key="1">
    <source>
        <dbReference type="SAM" id="Phobius"/>
    </source>
</evidence>
<sequence>MNEGNIPGKNEALISLILGIVGLVVALFVNGIFGMILGIAGLVVSSRSKSMGYNDSLRTAGFVLSVLSVVLGGITLVACIACTAGLGILGASLY</sequence>
<dbReference type="GeneID" id="63973906"/>
<dbReference type="HOGENOM" id="CLU_2381125_0_0_9"/>
<dbReference type="AlphaFoldDB" id="A0A096B2C5"/>
<dbReference type="EMBL" id="ADLO01000110">
    <property type="protein sequence ID" value="KGF53503.1"/>
    <property type="molecule type" value="Genomic_DNA"/>
</dbReference>